<dbReference type="Proteomes" id="UP000504606">
    <property type="component" value="Unplaced"/>
</dbReference>
<keyword evidence="3" id="KW-1185">Reference proteome</keyword>
<dbReference type="AlphaFoldDB" id="A0A9C6X4K9"/>
<evidence type="ECO:0000313" key="3">
    <source>
        <dbReference type="Proteomes" id="UP000504606"/>
    </source>
</evidence>
<evidence type="ECO:0000256" key="1">
    <source>
        <dbReference type="SAM" id="Coils"/>
    </source>
</evidence>
<protein>
    <submittedName>
        <fullName evidence="4">Rootletin-like</fullName>
    </submittedName>
</protein>
<feature type="non-terminal residue" evidence="4">
    <location>
        <position position="1"/>
    </location>
</feature>
<feature type="compositionally biased region" description="Low complexity" evidence="2">
    <location>
        <begin position="525"/>
        <end position="547"/>
    </location>
</feature>
<reference evidence="4" key="1">
    <citation type="submission" date="2025-08" db="UniProtKB">
        <authorList>
            <consortium name="RefSeq"/>
        </authorList>
    </citation>
    <scope>IDENTIFICATION</scope>
    <source>
        <tissue evidence="4">Whole organism</tissue>
    </source>
</reference>
<feature type="coiled-coil region" evidence="1">
    <location>
        <begin position="13"/>
        <end position="92"/>
    </location>
</feature>
<feature type="coiled-coil region" evidence="1">
    <location>
        <begin position="286"/>
        <end position="461"/>
    </location>
</feature>
<name>A0A9C6X4K9_FRAOC</name>
<dbReference type="Gene3D" id="1.10.287.1490">
    <property type="match status" value="1"/>
</dbReference>
<accession>A0A9C6X4K9</accession>
<sequence length="645" mass="71940">TPPAQPAAVPPQLQHKLRELEFFQTRAALLEDKLAELERCSDPELRGCARLLERVAALERQAREAREAADLLVRRNRDLEEERCELEEAENDTRLRCQHLEVEVVQLREREGALEVELGRARRSLSAAHQLQGRLEMALQSLETRNFELEEAECELRASIAAVESALPAIVAFHLAHYKSYLQKRNQRTEIPLPVPMRTMRSTAVSTEDDDDHMDDSTDAVVDSSVDTVDGGEPTPRRNESEVLERLAQLVAAEKDMHQKIAFLEQKESAFQETLAAADGLWTEMELNYKRRLSRAEEAEEELRRKVRRLEDSEGKLRQAVADQTALSDRVHELEAQERALLTRIRGLELEKQAVAEEADRFHEDARTARTALCELQARVDGPLAEELAAERRRAQELAEELRSKQDALSALEHRTNTEISALKTQIATGERSLQDQEVTCAELREEVDTLEEAVSSLRSQLTVAYDKAEHHLFQMESALAARDRLAEQVRLARLERTPPPALEDEMAAAERAEQRQPEEDDDAPAGPEATAEAAAVAPEAAVADATPAPPAVSLFRKSLQAFRNSEMMMLKATKPPTLPKPVPKKETVHQEACAELNSKPFASLPAMPSPGPLAPAGAKRTPPPLPPKTAVSAKWPRADSSAAR</sequence>
<organism evidence="3 4">
    <name type="scientific">Frankliniella occidentalis</name>
    <name type="common">Western flower thrips</name>
    <name type="synonym">Euthrips occidentalis</name>
    <dbReference type="NCBI Taxonomy" id="133901"/>
    <lineage>
        <taxon>Eukaryota</taxon>
        <taxon>Metazoa</taxon>
        <taxon>Ecdysozoa</taxon>
        <taxon>Arthropoda</taxon>
        <taxon>Hexapoda</taxon>
        <taxon>Insecta</taxon>
        <taxon>Pterygota</taxon>
        <taxon>Neoptera</taxon>
        <taxon>Paraneoptera</taxon>
        <taxon>Thysanoptera</taxon>
        <taxon>Terebrantia</taxon>
        <taxon>Thripoidea</taxon>
        <taxon>Thripidae</taxon>
        <taxon>Frankliniella</taxon>
    </lineage>
</organism>
<gene>
    <name evidence="4" type="primary">LOC127750723</name>
</gene>
<dbReference type="OrthoDB" id="6424487at2759"/>
<dbReference type="GeneID" id="127750723"/>
<feature type="region of interest" description="Disordered" evidence="2">
    <location>
        <begin position="496"/>
        <end position="549"/>
    </location>
</feature>
<proteinExistence type="predicted"/>
<feature type="region of interest" description="Disordered" evidence="2">
    <location>
        <begin position="571"/>
        <end position="645"/>
    </location>
</feature>
<keyword evidence="1" id="KW-0175">Coiled coil</keyword>
<evidence type="ECO:0000256" key="2">
    <source>
        <dbReference type="SAM" id="MobiDB-lite"/>
    </source>
</evidence>
<dbReference type="RefSeq" id="XP_052129049.1">
    <property type="nucleotide sequence ID" value="XM_052273089.1"/>
</dbReference>
<evidence type="ECO:0000313" key="4">
    <source>
        <dbReference type="RefSeq" id="XP_052129049.1"/>
    </source>
</evidence>
<feature type="compositionally biased region" description="Basic and acidic residues" evidence="2">
    <location>
        <begin position="509"/>
        <end position="518"/>
    </location>
</feature>
<dbReference type="KEGG" id="foc:127750723"/>